<dbReference type="InterPro" id="IPR050194">
    <property type="entry name" value="Glycosyltransferase_grp1"/>
</dbReference>
<dbReference type="GO" id="GO:0016757">
    <property type="term" value="F:glycosyltransferase activity"/>
    <property type="evidence" value="ECO:0007669"/>
    <property type="project" value="InterPro"/>
</dbReference>
<dbReference type="OrthoDB" id="9790710at2"/>
<keyword evidence="3" id="KW-0808">Transferase</keyword>
<organism evidence="3 4">
    <name type="scientific">Spirosoma fluviale</name>
    <dbReference type="NCBI Taxonomy" id="1597977"/>
    <lineage>
        <taxon>Bacteria</taxon>
        <taxon>Pseudomonadati</taxon>
        <taxon>Bacteroidota</taxon>
        <taxon>Cytophagia</taxon>
        <taxon>Cytophagales</taxon>
        <taxon>Cytophagaceae</taxon>
        <taxon>Spirosoma</taxon>
    </lineage>
</organism>
<reference evidence="4" key="1">
    <citation type="submission" date="2017-09" db="EMBL/GenBank/DDBJ databases">
        <authorList>
            <person name="Varghese N."/>
            <person name="Submissions S."/>
        </authorList>
    </citation>
    <scope>NUCLEOTIDE SEQUENCE [LARGE SCALE GENOMIC DNA]</scope>
    <source>
        <strain evidence="4">DSM 29961</strain>
    </source>
</reference>
<dbReference type="Pfam" id="PF13579">
    <property type="entry name" value="Glyco_trans_4_4"/>
    <property type="match status" value="1"/>
</dbReference>
<evidence type="ECO:0000259" key="1">
    <source>
        <dbReference type="Pfam" id="PF00534"/>
    </source>
</evidence>
<dbReference type="EMBL" id="OCNH01000001">
    <property type="protein sequence ID" value="SOD83241.1"/>
    <property type="molecule type" value="Genomic_DNA"/>
</dbReference>
<protein>
    <submittedName>
        <fullName evidence="3">Glycosyltransferase involved in cell wall bisynthesis</fullName>
    </submittedName>
</protein>
<feature type="domain" description="Glycosyltransferase subfamily 4-like N-terminal" evidence="2">
    <location>
        <begin position="22"/>
        <end position="173"/>
    </location>
</feature>
<gene>
    <name evidence="3" type="ORF">SAMN06269250_2410</name>
</gene>
<dbReference type="PANTHER" id="PTHR45947">
    <property type="entry name" value="SULFOQUINOVOSYL TRANSFERASE SQD2"/>
    <property type="match status" value="1"/>
</dbReference>
<dbReference type="Pfam" id="PF00534">
    <property type="entry name" value="Glycos_transf_1"/>
    <property type="match status" value="1"/>
</dbReference>
<dbReference type="InterPro" id="IPR028098">
    <property type="entry name" value="Glyco_trans_4-like_N"/>
</dbReference>
<dbReference type="RefSeq" id="WP_097125930.1">
    <property type="nucleotide sequence ID" value="NZ_OCNH01000001.1"/>
</dbReference>
<dbReference type="Gene3D" id="3.40.50.2000">
    <property type="entry name" value="Glycogen Phosphorylase B"/>
    <property type="match status" value="2"/>
</dbReference>
<feature type="domain" description="Glycosyl transferase family 1" evidence="1">
    <location>
        <begin position="207"/>
        <end position="364"/>
    </location>
</feature>
<keyword evidence="4" id="KW-1185">Reference proteome</keyword>
<evidence type="ECO:0000313" key="4">
    <source>
        <dbReference type="Proteomes" id="UP000219452"/>
    </source>
</evidence>
<dbReference type="Proteomes" id="UP000219452">
    <property type="component" value="Unassembled WGS sequence"/>
</dbReference>
<accession>A0A286FJ12</accession>
<dbReference type="PANTHER" id="PTHR45947:SF13">
    <property type="entry name" value="TRANSFERASE"/>
    <property type="match status" value="1"/>
</dbReference>
<dbReference type="InterPro" id="IPR001296">
    <property type="entry name" value="Glyco_trans_1"/>
</dbReference>
<evidence type="ECO:0000259" key="2">
    <source>
        <dbReference type="Pfam" id="PF13579"/>
    </source>
</evidence>
<evidence type="ECO:0000313" key="3">
    <source>
        <dbReference type="EMBL" id="SOD83241.1"/>
    </source>
</evidence>
<name>A0A286FJ12_9BACT</name>
<dbReference type="SUPFAM" id="SSF53756">
    <property type="entry name" value="UDP-Glycosyltransferase/glycogen phosphorylase"/>
    <property type="match status" value="1"/>
</dbReference>
<proteinExistence type="predicted"/>
<dbReference type="AlphaFoldDB" id="A0A286FJ12"/>
<sequence>MRILIVHNLLWAHYKSTVFQALQQLVNQQENTSVRVLQIARNERSRASLEALTDETTPTYVYEHELLFDRYLEDIGLVERVRALLQRTRAYRPDVIHLTGYYDPAQLALLGWARANGVRVVMQNESTASDHQRGKWKELFKRWVFRQCDGFFCFGSQSADYLLQLGVPSAKILLRKSAVDNNALRAVYQRTLPNRASLQQTMHLRAKNFIFVGRLIEAKNLPVLIDAFHQALERTLHPSEWGLVILGDGTERNSLTQQIDALVLTDQVTMLPGRPWFRVPEVLAASDVLVLPSRSEPWGLVVNEAMACGLPVIVSDRCGCVKDLVHHEKNGFIFDPDQPAQLMQYLLRFMDGNVDVRQMGRFAQEFIAPYAPEVVAQEMLEGFHKIMN</sequence>